<accession>A0A543HZ93</accession>
<comment type="caution">
    <text evidence="1">The sequence shown here is derived from an EMBL/GenBank/DDBJ whole genome shotgun (WGS) entry which is preliminary data.</text>
</comment>
<evidence type="ECO:0000313" key="2">
    <source>
        <dbReference type="Proteomes" id="UP000318331"/>
    </source>
</evidence>
<dbReference type="EMBL" id="VFPN01000002">
    <property type="protein sequence ID" value="TQM63639.1"/>
    <property type="molecule type" value="Genomic_DNA"/>
</dbReference>
<proteinExistence type="predicted"/>
<sequence>MCGGPLSQEISSEPDVVQVRIRNLRENGADLAARQSSFGCVTCVGEGSTLPFDRALKSFASVAEEVFRVASERGVIAAQNVADTINDLSVIDEENASELRGLDPDFAL</sequence>
<gene>
    <name evidence="1" type="ORF">FB466_1912</name>
</gene>
<reference evidence="1 2" key="1">
    <citation type="submission" date="2019-06" db="EMBL/GenBank/DDBJ databases">
        <title>Sequencing the genomes of 1000 actinobacteria strains.</title>
        <authorList>
            <person name="Klenk H.-P."/>
        </authorList>
    </citation>
    <scope>NUCLEOTIDE SEQUENCE [LARGE SCALE GENOMIC DNA]</scope>
    <source>
        <strain evidence="1 2">DSM 18031</strain>
    </source>
</reference>
<name>A0A543HZ93_9MICO</name>
<protein>
    <submittedName>
        <fullName evidence="1">Uncharacterized protein</fullName>
    </submittedName>
</protein>
<evidence type="ECO:0000313" key="1">
    <source>
        <dbReference type="EMBL" id="TQM63639.1"/>
    </source>
</evidence>
<organism evidence="1 2">
    <name type="scientific">Klugiella xanthotipulae</name>
    <dbReference type="NCBI Taxonomy" id="244735"/>
    <lineage>
        <taxon>Bacteria</taxon>
        <taxon>Bacillati</taxon>
        <taxon>Actinomycetota</taxon>
        <taxon>Actinomycetes</taxon>
        <taxon>Micrococcales</taxon>
        <taxon>Microbacteriaceae</taxon>
        <taxon>Klugiella</taxon>
    </lineage>
</organism>
<dbReference type="Proteomes" id="UP000318331">
    <property type="component" value="Unassembled WGS sequence"/>
</dbReference>
<dbReference type="RefSeq" id="WP_141917819.1">
    <property type="nucleotide sequence ID" value="NZ_BAAAYS010000015.1"/>
</dbReference>
<dbReference type="AlphaFoldDB" id="A0A543HZ93"/>
<keyword evidence="2" id="KW-1185">Reference proteome</keyword>